<proteinExistence type="predicted"/>
<name>A0ABU8N6C7_9PSEU</name>
<accession>A0ABU8N6C7</accession>
<dbReference type="InterPro" id="IPR027434">
    <property type="entry name" value="Homing_endonucl"/>
</dbReference>
<dbReference type="Proteomes" id="UP001370100">
    <property type="component" value="Unassembled WGS sequence"/>
</dbReference>
<evidence type="ECO:0008006" key="3">
    <source>
        <dbReference type="Google" id="ProtNLM"/>
    </source>
</evidence>
<protein>
    <recommendedName>
        <fullName evidence="3">DOD-type homing endonuclease domain-containing protein</fullName>
    </recommendedName>
</protein>
<dbReference type="EMBL" id="JBBEGL010000003">
    <property type="protein sequence ID" value="MEJ2887191.1"/>
    <property type="molecule type" value="Genomic_DNA"/>
</dbReference>
<evidence type="ECO:0000313" key="2">
    <source>
        <dbReference type="Proteomes" id="UP001370100"/>
    </source>
</evidence>
<evidence type="ECO:0000313" key="1">
    <source>
        <dbReference type="EMBL" id="MEJ2887191.1"/>
    </source>
</evidence>
<organism evidence="1 2">
    <name type="scientific">Actinomycetospora aeridis</name>
    <dbReference type="NCBI Taxonomy" id="3129231"/>
    <lineage>
        <taxon>Bacteria</taxon>
        <taxon>Bacillati</taxon>
        <taxon>Actinomycetota</taxon>
        <taxon>Actinomycetes</taxon>
        <taxon>Pseudonocardiales</taxon>
        <taxon>Pseudonocardiaceae</taxon>
        <taxon>Actinomycetospora</taxon>
    </lineage>
</organism>
<dbReference type="Gene3D" id="3.10.28.10">
    <property type="entry name" value="Homing endonucleases"/>
    <property type="match status" value="1"/>
</dbReference>
<keyword evidence="2" id="KW-1185">Reference proteome</keyword>
<gene>
    <name evidence="1" type="ORF">WCD41_12100</name>
</gene>
<reference evidence="1 2" key="1">
    <citation type="submission" date="2024-03" db="EMBL/GenBank/DDBJ databases">
        <title>Actinomycetospora sp. OC33-EN06, a novel actinomycete isolated from wild orchid (Aerides multiflora).</title>
        <authorList>
            <person name="Suriyachadkun C."/>
        </authorList>
    </citation>
    <scope>NUCLEOTIDE SEQUENCE [LARGE SCALE GENOMIC DNA]</scope>
    <source>
        <strain evidence="1 2">OC33-EN06</strain>
    </source>
</reference>
<dbReference type="RefSeq" id="WP_337713680.1">
    <property type="nucleotide sequence ID" value="NZ_JBBEGL010000003.1"/>
</dbReference>
<comment type="caution">
    <text evidence="1">The sequence shown here is derived from an EMBL/GenBank/DDBJ whole genome shotgun (WGS) entry which is preliminary data.</text>
</comment>
<sequence>MLDEEKYAYLLGSYLGDGHITMGPRGVAALSIICADAWPGVAEEVHDALHAVIPVSSVCAVQKIGCSAVKSYSTHWPCLFPQHGPGRKHDRPIVLEPWQQAIVDEHPGLLLRGLIHSDGCRITNWATKRTPAGPKRYEYPRYFFSNKSLDILDVCAAALDRLAIAHRRPRWDMISVAKRDAVARLDDFVGPKY</sequence>